<proteinExistence type="predicted"/>
<feature type="transmembrane region" description="Helical" evidence="1">
    <location>
        <begin position="377"/>
        <end position="396"/>
    </location>
</feature>
<comment type="caution">
    <text evidence="2">The sequence shown here is derived from an EMBL/GenBank/DDBJ whole genome shotgun (WGS) entry which is preliminary data.</text>
</comment>
<evidence type="ECO:0008006" key="4">
    <source>
        <dbReference type="Google" id="ProtNLM"/>
    </source>
</evidence>
<feature type="transmembrane region" description="Helical" evidence="1">
    <location>
        <begin position="214"/>
        <end position="241"/>
    </location>
</feature>
<dbReference type="EMBL" id="JBHFEH010000031">
    <property type="protein sequence ID" value="KAL2051867.1"/>
    <property type="molecule type" value="Genomic_DNA"/>
</dbReference>
<name>A0ABR4B1U1_9LECA</name>
<evidence type="ECO:0000313" key="2">
    <source>
        <dbReference type="EMBL" id="KAL2051867.1"/>
    </source>
</evidence>
<evidence type="ECO:0000313" key="3">
    <source>
        <dbReference type="Proteomes" id="UP001590951"/>
    </source>
</evidence>
<protein>
    <recommendedName>
        <fullName evidence="4">LysM domain-containing protein</fullName>
    </recommendedName>
</protein>
<dbReference type="InterPro" id="IPR036779">
    <property type="entry name" value="LysM_dom_sf"/>
</dbReference>
<feature type="transmembrane region" description="Helical" evidence="1">
    <location>
        <begin position="174"/>
        <end position="193"/>
    </location>
</feature>
<gene>
    <name evidence="2" type="ORF">ABVK25_007782</name>
</gene>
<keyword evidence="1" id="KW-0812">Transmembrane</keyword>
<keyword evidence="1" id="KW-0472">Membrane</keyword>
<feature type="transmembrane region" description="Helical" evidence="1">
    <location>
        <begin position="286"/>
        <end position="305"/>
    </location>
</feature>
<organism evidence="2 3">
    <name type="scientific">Lepraria finkii</name>
    <dbReference type="NCBI Taxonomy" id="1340010"/>
    <lineage>
        <taxon>Eukaryota</taxon>
        <taxon>Fungi</taxon>
        <taxon>Dikarya</taxon>
        <taxon>Ascomycota</taxon>
        <taxon>Pezizomycotina</taxon>
        <taxon>Lecanoromycetes</taxon>
        <taxon>OSLEUM clade</taxon>
        <taxon>Lecanoromycetidae</taxon>
        <taxon>Lecanorales</taxon>
        <taxon>Lecanorineae</taxon>
        <taxon>Stereocaulaceae</taxon>
        <taxon>Lepraria</taxon>
    </lineage>
</organism>
<keyword evidence="3" id="KW-1185">Reference proteome</keyword>
<feature type="transmembrane region" description="Helical" evidence="1">
    <location>
        <begin position="253"/>
        <end position="274"/>
    </location>
</feature>
<evidence type="ECO:0000256" key="1">
    <source>
        <dbReference type="SAM" id="Phobius"/>
    </source>
</evidence>
<dbReference type="Gene3D" id="3.10.350.10">
    <property type="entry name" value="LysM domain"/>
    <property type="match status" value="1"/>
</dbReference>
<reference evidence="2 3" key="1">
    <citation type="submission" date="2024-09" db="EMBL/GenBank/DDBJ databases">
        <title>Rethinking Asexuality: The Enigmatic Case of Functional Sexual Genes in Lepraria (Stereocaulaceae).</title>
        <authorList>
            <person name="Doellman M."/>
            <person name="Sun Y."/>
            <person name="Barcenas-Pena A."/>
            <person name="Lumbsch H.T."/>
            <person name="Grewe F."/>
        </authorList>
    </citation>
    <scope>NUCLEOTIDE SEQUENCE [LARGE SCALE GENOMIC DNA]</scope>
    <source>
        <strain evidence="2 3">Grewe 0041</strain>
    </source>
</reference>
<dbReference type="Proteomes" id="UP001590951">
    <property type="component" value="Unassembled WGS sequence"/>
</dbReference>
<keyword evidence="1" id="KW-1133">Transmembrane helix</keyword>
<feature type="transmembrane region" description="Helical" evidence="1">
    <location>
        <begin position="325"/>
        <end position="346"/>
    </location>
</feature>
<sequence length="438" mass="48225">MSAVAAPSGASTASGVANPCYYWEVVQIGFDCHMLEQDNDITWAQLRLWNPDIDDNCDNLREAYAYCVDAGTLSTDPSLAASSTTMSASTSSASGSIPLSTVYLTTRTSETVMSSIQISATTTESISTTPPLITGASTPSLFTFANRPSETQEPFQHLISVNSYAGNCIEAVQMLLWFATYNLFTALAGLALGSHRIRKRTSDMFRTSKSKKQVIRISSFTSAIVGSLVLQISASIGTAYILRTEAQTTSVGYLLAVWVARPLATPLVIWLTMVNPPEYILQMLEVTLVDTIYSFLSLYVFGLVAHSLNKSPESSYPHIGQVARAGAALGIFALLLTIALLVWLLMSKWPWRWLNTERILNNAIWHKLQASRGFKRAMVCVFIVHSIRFVASYLLWTGLLELNEGAFCPHYRTLFEIMALWLGVPIIDNIWRAWAADG</sequence>
<accession>A0ABR4B1U1</accession>